<keyword evidence="3" id="KW-1185">Reference proteome</keyword>
<dbReference type="PANTHER" id="PTHR43319:SF3">
    <property type="entry name" value="BETA-LACTAMASE-RELATED DOMAIN-CONTAINING PROTEIN"/>
    <property type="match status" value="1"/>
</dbReference>
<sequence length="373" mass="40429">MDWTENLTRRAGVDPAPLARAVRLVAGRGGRAQLCVLHGDRVLVDRCFGCRPDSLFWLFSTSKPFVALLVHRLAEQGLLGLDEPVARYWPEFAARGKQHVTVRHVLAHRSGVPLAHGSIAADSLAMVDGPRFVRALQRSRPRWAAGAVPAYHIISYGYLLGELVRRVTGRPVGAVLRDELLDPLRLGDIHLGLPEPQRHRAVPVHTRGRTLPARYWLNRDALRAAPIPAAGVSATAHDVALFYRMLLRGGDLAGSRVLAPDSIAAAREPSTSDTELDRLLHVPVRWAHGFQLGSATPGSPAANPLGQASHRDAFGHNGSNCCLAWADPTRDLVFVHLGNVFTAGHEGARYLAEVSDAVLAAVDGGRRIGGRER</sequence>
<dbReference type="AlphaFoldDB" id="A0A7R7DNY9"/>
<feature type="domain" description="Beta-lactamase-related" evidence="1">
    <location>
        <begin position="32"/>
        <end position="343"/>
    </location>
</feature>
<dbReference type="SUPFAM" id="SSF56601">
    <property type="entry name" value="beta-lactamase/transpeptidase-like"/>
    <property type="match status" value="1"/>
</dbReference>
<reference evidence="2 3" key="1">
    <citation type="submission" date="2020-08" db="EMBL/GenBank/DDBJ databases">
        <title>Whole genome shotgun sequence of Actinocatenispora thailandica NBRC 105041.</title>
        <authorList>
            <person name="Komaki H."/>
            <person name="Tamura T."/>
        </authorList>
    </citation>
    <scope>NUCLEOTIDE SEQUENCE [LARGE SCALE GENOMIC DNA]</scope>
    <source>
        <strain evidence="2 3">NBRC 105041</strain>
    </source>
</reference>
<accession>A0A7R7DNY9</accession>
<evidence type="ECO:0000259" key="1">
    <source>
        <dbReference type="Pfam" id="PF00144"/>
    </source>
</evidence>
<gene>
    <name evidence="2" type="ORF">Athai_27480</name>
</gene>
<proteinExistence type="predicted"/>
<name>A0A7R7DNY9_9ACTN</name>
<dbReference type="InterPro" id="IPR012338">
    <property type="entry name" value="Beta-lactam/transpept-like"/>
</dbReference>
<organism evidence="2 3">
    <name type="scientific">Actinocatenispora thailandica</name>
    <dbReference type="NCBI Taxonomy" id="227318"/>
    <lineage>
        <taxon>Bacteria</taxon>
        <taxon>Bacillati</taxon>
        <taxon>Actinomycetota</taxon>
        <taxon>Actinomycetes</taxon>
        <taxon>Micromonosporales</taxon>
        <taxon>Micromonosporaceae</taxon>
        <taxon>Actinocatenispora</taxon>
    </lineage>
</organism>
<dbReference type="KEGG" id="atl:Athai_27480"/>
<dbReference type="Gene3D" id="3.40.710.10">
    <property type="entry name" value="DD-peptidase/beta-lactamase superfamily"/>
    <property type="match status" value="1"/>
</dbReference>
<dbReference type="InterPro" id="IPR052907">
    <property type="entry name" value="Beta-lactamase/esterase"/>
</dbReference>
<dbReference type="RefSeq" id="WP_203961818.1">
    <property type="nucleotide sequence ID" value="NZ_AP023355.1"/>
</dbReference>
<dbReference type="Pfam" id="PF00144">
    <property type="entry name" value="Beta-lactamase"/>
    <property type="match status" value="1"/>
</dbReference>
<evidence type="ECO:0000313" key="2">
    <source>
        <dbReference type="EMBL" id="BCJ35245.1"/>
    </source>
</evidence>
<protein>
    <submittedName>
        <fullName evidence="2">Esterase</fullName>
    </submittedName>
</protein>
<dbReference type="Proteomes" id="UP000611640">
    <property type="component" value="Chromosome"/>
</dbReference>
<dbReference type="InterPro" id="IPR001466">
    <property type="entry name" value="Beta-lactam-related"/>
</dbReference>
<dbReference type="PANTHER" id="PTHR43319">
    <property type="entry name" value="BETA-LACTAMASE-RELATED"/>
    <property type="match status" value="1"/>
</dbReference>
<evidence type="ECO:0000313" key="3">
    <source>
        <dbReference type="Proteomes" id="UP000611640"/>
    </source>
</evidence>
<dbReference type="EMBL" id="AP023355">
    <property type="protein sequence ID" value="BCJ35245.1"/>
    <property type="molecule type" value="Genomic_DNA"/>
</dbReference>